<evidence type="ECO:0000256" key="1">
    <source>
        <dbReference type="SAM" id="Coils"/>
    </source>
</evidence>
<feature type="coiled-coil region" evidence="1">
    <location>
        <begin position="9"/>
        <end position="43"/>
    </location>
</feature>
<reference evidence="3" key="1">
    <citation type="submission" date="2022-10" db="EMBL/GenBank/DDBJ databases">
        <title>Adaptive evolution leads to modifications in subtelomeric GC content in a zoonotic Cryptosporidium species.</title>
        <authorList>
            <person name="Li J."/>
            <person name="Feng Y."/>
            <person name="Xiao L."/>
        </authorList>
    </citation>
    <scope>NUCLEOTIDE SEQUENCE</scope>
    <source>
        <strain evidence="3">25894</strain>
    </source>
</reference>
<feature type="region of interest" description="Disordered" evidence="2">
    <location>
        <begin position="420"/>
        <end position="452"/>
    </location>
</feature>
<sequence>MFPKGQQEMRSLDENLHELDTTVKRLENEILLKKNQVKEASNFMDEQIIRSPTKETRIVNKEELDLGKDAASILSPEPRTGSNRDECVISQTPEAAAFVSEEYVPIKNTVIRASPKISPKRSSNLVAAEHIFEPKTSFSTPGSPIAVSVANENERIPFGAPTPVPAQFHPPTQIQWGPPNHPPQFYPNHPPMAHPMQIPPHDNNGAHLRPIFINNHPHPEHPHQIPHAPIFQPGQPPVGFNARMQTLPAAIQSQPHFVCNPHQGAPIPPMPHHPVMPMPAPMQLPHHMQLPAPMPMPVPMPMPIPMQPQIPTAGSVPIHMQIPQFNTNHVPAPNMPIPFDQHVQNPMLAPQPIVGGVPAQIQPHLPPEVPPGIAPGVQVPSGQVPLLVPGTNIPNPLGMDSQMLAKYLLTAMAEECLTKKKSSEAEGVSGPTKDPNGTSSSMPSTLLPSTNIRPLIQPPKVEIDFSSPTCFSQDVFKKKCKRKAKMNNAPMVSGQYPFPDPNPVEKGTNGLHPELEINPEQHSQISPPSSPTCLSFKASVPVSILGDNPFSESITKIVTNKVSQCHPQPYMANGNFNIKSGFNVPIHPQIHHY</sequence>
<evidence type="ECO:0000256" key="2">
    <source>
        <dbReference type="SAM" id="MobiDB-lite"/>
    </source>
</evidence>
<keyword evidence="4" id="KW-1185">Reference proteome</keyword>
<dbReference type="EMBL" id="JAPCXB010000035">
    <property type="protein sequence ID" value="KAJ1613390.1"/>
    <property type="molecule type" value="Genomic_DNA"/>
</dbReference>
<name>A0ABQ8P9B5_9CRYT</name>
<evidence type="ECO:0000313" key="4">
    <source>
        <dbReference type="Proteomes" id="UP001071777"/>
    </source>
</evidence>
<dbReference type="Proteomes" id="UP001071777">
    <property type="component" value="Unassembled WGS sequence"/>
</dbReference>
<protein>
    <submittedName>
        <fullName evidence="3">Uncharacterized protein</fullName>
    </submittedName>
</protein>
<organism evidence="3 4">
    <name type="scientific">Cryptosporidium canis</name>
    <dbReference type="NCBI Taxonomy" id="195482"/>
    <lineage>
        <taxon>Eukaryota</taxon>
        <taxon>Sar</taxon>
        <taxon>Alveolata</taxon>
        <taxon>Apicomplexa</taxon>
        <taxon>Conoidasida</taxon>
        <taxon>Coccidia</taxon>
        <taxon>Eucoccidiorida</taxon>
        <taxon>Eimeriorina</taxon>
        <taxon>Cryptosporidiidae</taxon>
        <taxon>Cryptosporidium</taxon>
    </lineage>
</organism>
<evidence type="ECO:0000313" key="3">
    <source>
        <dbReference type="EMBL" id="KAJ1613390.1"/>
    </source>
</evidence>
<gene>
    <name evidence="3" type="ORF">OJ252_990</name>
</gene>
<keyword evidence="1" id="KW-0175">Coiled coil</keyword>
<proteinExistence type="predicted"/>
<accession>A0ABQ8P9B5</accession>
<comment type="caution">
    <text evidence="3">The sequence shown here is derived from an EMBL/GenBank/DDBJ whole genome shotgun (WGS) entry which is preliminary data.</text>
</comment>
<feature type="compositionally biased region" description="Low complexity" evidence="2">
    <location>
        <begin position="438"/>
        <end position="450"/>
    </location>
</feature>